<keyword evidence="9 11" id="KW-1133">Transmembrane helix</keyword>
<evidence type="ECO:0000256" key="11">
    <source>
        <dbReference type="SAM" id="Phobius"/>
    </source>
</evidence>
<feature type="transmembrane region" description="Helical" evidence="11">
    <location>
        <begin position="210"/>
        <end position="231"/>
    </location>
</feature>
<protein>
    <submittedName>
        <fullName evidence="13">Peptidase, M50 family protein</fullName>
    </submittedName>
</protein>
<keyword evidence="10 11" id="KW-0472">Membrane</keyword>
<dbReference type="InterPro" id="IPR044838">
    <property type="entry name" value="EGY1-like"/>
</dbReference>
<name>T0Z4B1_9ZZZZ</name>
<dbReference type="PANTHER" id="PTHR31412:SF0">
    <property type="entry name" value="ZINC METALLOPROTEASE EGY1, CHLOROPLASTIC-RELATED"/>
    <property type="match status" value="1"/>
</dbReference>
<feature type="transmembrane region" description="Helical" evidence="11">
    <location>
        <begin position="40"/>
        <end position="64"/>
    </location>
</feature>
<sequence length="259" mass="28328">FDRMRQQMWAAGYIPILRYQGGEHFVEVVPRPKLRTRHQWINLALLAATVVTTTFAGALIWLTYVGGVNLSATDFLNGALYFSIPVLTILGLHELAHYFVARRRHIDASLPYFIPLPPPFLFGTFGAFISIREPFPDRKAMFDIGVAGPLVGFIASIPVAIAGLYLSAHAPVLPATYCGPSILGVSYGNIEIGVPFFWQLLSYFVPRSIVSLQPLALAGWVGIFVTAINLLPAGQLDGGHVFRALAGDRARFVSYAAVL</sequence>
<evidence type="ECO:0000256" key="10">
    <source>
        <dbReference type="ARBA" id="ARBA00023136"/>
    </source>
</evidence>
<feature type="transmembrane region" description="Helical" evidence="11">
    <location>
        <begin position="144"/>
        <end position="166"/>
    </location>
</feature>
<feature type="transmembrane region" description="Helical" evidence="11">
    <location>
        <begin position="112"/>
        <end position="132"/>
    </location>
</feature>
<evidence type="ECO:0000256" key="8">
    <source>
        <dbReference type="ARBA" id="ARBA00022946"/>
    </source>
</evidence>
<reference evidence="13" key="1">
    <citation type="submission" date="2013-08" db="EMBL/GenBank/DDBJ databases">
        <authorList>
            <person name="Mendez C."/>
            <person name="Richter M."/>
            <person name="Ferrer M."/>
            <person name="Sanchez J."/>
        </authorList>
    </citation>
    <scope>NUCLEOTIDE SEQUENCE</scope>
</reference>
<dbReference type="CDD" id="cd06160">
    <property type="entry name" value="S2P-M50_like_2"/>
    <property type="match status" value="1"/>
</dbReference>
<feature type="non-terminal residue" evidence="13">
    <location>
        <position position="1"/>
    </location>
</feature>
<feature type="domain" description="Peptidase M50" evidence="12">
    <location>
        <begin position="81"/>
        <end position="249"/>
    </location>
</feature>
<comment type="subcellular location">
    <subcellularLocation>
        <location evidence="1">Membrane</location>
        <topology evidence="1">Multi-pass membrane protein</topology>
    </subcellularLocation>
    <subcellularLocation>
        <location evidence="2">Plastid</location>
        <location evidence="2">Chloroplast</location>
    </subcellularLocation>
</comment>
<dbReference type="GO" id="GO:0006508">
    <property type="term" value="P:proteolysis"/>
    <property type="evidence" value="ECO:0007669"/>
    <property type="project" value="UniProtKB-KW"/>
</dbReference>
<evidence type="ECO:0000256" key="4">
    <source>
        <dbReference type="ARBA" id="ARBA00022640"/>
    </source>
</evidence>
<keyword evidence="5" id="KW-0645">Protease</keyword>
<evidence type="ECO:0000256" key="2">
    <source>
        <dbReference type="ARBA" id="ARBA00004229"/>
    </source>
</evidence>
<keyword evidence="7" id="KW-0378">Hydrolase</keyword>
<organism evidence="13">
    <name type="scientific">mine drainage metagenome</name>
    <dbReference type="NCBI Taxonomy" id="410659"/>
    <lineage>
        <taxon>unclassified sequences</taxon>
        <taxon>metagenomes</taxon>
        <taxon>ecological metagenomes</taxon>
    </lineage>
</organism>
<dbReference type="EMBL" id="AUZZ01007344">
    <property type="protein sequence ID" value="EQD42796.1"/>
    <property type="molecule type" value="Genomic_DNA"/>
</dbReference>
<keyword evidence="6 11" id="KW-0812">Transmembrane</keyword>
<feature type="transmembrane region" description="Helical" evidence="11">
    <location>
        <begin position="178"/>
        <end position="198"/>
    </location>
</feature>
<evidence type="ECO:0000256" key="9">
    <source>
        <dbReference type="ARBA" id="ARBA00022989"/>
    </source>
</evidence>
<evidence type="ECO:0000256" key="7">
    <source>
        <dbReference type="ARBA" id="ARBA00022801"/>
    </source>
</evidence>
<feature type="transmembrane region" description="Helical" evidence="11">
    <location>
        <begin position="79"/>
        <end position="100"/>
    </location>
</feature>
<dbReference type="GO" id="GO:0008233">
    <property type="term" value="F:peptidase activity"/>
    <property type="evidence" value="ECO:0007669"/>
    <property type="project" value="UniProtKB-KW"/>
</dbReference>
<reference evidence="13" key="2">
    <citation type="journal article" date="2014" name="ISME J.">
        <title>Microbial stratification in low pH oxic and suboxic macroscopic growths along an acid mine drainage.</title>
        <authorList>
            <person name="Mendez-Garcia C."/>
            <person name="Mesa V."/>
            <person name="Sprenger R.R."/>
            <person name="Richter M."/>
            <person name="Diez M.S."/>
            <person name="Solano J."/>
            <person name="Bargiela R."/>
            <person name="Golyshina O.V."/>
            <person name="Manteca A."/>
            <person name="Ramos J.L."/>
            <person name="Gallego J.R."/>
            <person name="Llorente I."/>
            <person name="Martins Dos Santos V.A."/>
            <person name="Jensen O.N."/>
            <person name="Pelaez A.I."/>
            <person name="Sanchez J."/>
            <person name="Ferrer M."/>
        </authorList>
    </citation>
    <scope>NUCLEOTIDE SEQUENCE</scope>
</reference>
<evidence type="ECO:0000259" key="12">
    <source>
        <dbReference type="Pfam" id="PF02163"/>
    </source>
</evidence>
<evidence type="ECO:0000256" key="6">
    <source>
        <dbReference type="ARBA" id="ARBA00022692"/>
    </source>
</evidence>
<feature type="non-terminal residue" evidence="13">
    <location>
        <position position="259"/>
    </location>
</feature>
<evidence type="ECO:0000256" key="1">
    <source>
        <dbReference type="ARBA" id="ARBA00004141"/>
    </source>
</evidence>
<keyword evidence="8" id="KW-0809">Transit peptide</keyword>
<evidence type="ECO:0000256" key="5">
    <source>
        <dbReference type="ARBA" id="ARBA00022670"/>
    </source>
</evidence>
<dbReference type="GO" id="GO:0009507">
    <property type="term" value="C:chloroplast"/>
    <property type="evidence" value="ECO:0007669"/>
    <property type="project" value="UniProtKB-SubCell"/>
</dbReference>
<dbReference type="AlphaFoldDB" id="T0Z4B1"/>
<comment type="caution">
    <text evidence="13">The sequence shown here is derived from an EMBL/GenBank/DDBJ whole genome shotgun (WGS) entry which is preliminary data.</text>
</comment>
<evidence type="ECO:0000256" key="3">
    <source>
        <dbReference type="ARBA" id="ARBA00022528"/>
    </source>
</evidence>
<evidence type="ECO:0000313" key="13">
    <source>
        <dbReference type="EMBL" id="EQD42796.1"/>
    </source>
</evidence>
<keyword evidence="4" id="KW-0934">Plastid</keyword>
<dbReference type="Pfam" id="PF02163">
    <property type="entry name" value="Peptidase_M50"/>
    <property type="match status" value="1"/>
</dbReference>
<gene>
    <name evidence="13" type="ORF">B2A_10178</name>
</gene>
<keyword evidence="3" id="KW-0150">Chloroplast</keyword>
<dbReference type="PANTHER" id="PTHR31412">
    <property type="entry name" value="ZINC METALLOPROTEASE EGY1"/>
    <property type="match status" value="1"/>
</dbReference>
<proteinExistence type="predicted"/>
<dbReference type="GO" id="GO:0016020">
    <property type="term" value="C:membrane"/>
    <property type="evidence" value="ECO:0007669"/>
    <property type="project" value="UniProtKB-SubCell"/>
</dbReference>
<dbReference type="InterPro" id="IPR008915">
    <property type="entry name" value="Peptidase_M50"/>
</dbReference>
<accession>T0Z4B1</accession>